<dbReference type="GO" id="GO:0003841">
    <property type="term" value="F:1-acylglycerol-3-phosphate O-acyltransferase activity"/>
    <property type="evidence" value="ECO:0007669"/>
    <property type="project" value="TreeGrafter"/>
</dbReference>
<evidence type="ECO:0000256" key="1">
    <source>
        <dbReference type="ARBA" id="ARBA00005189"/>
    </source>
</evidence>
<reference evidence="6 7" key="1">
    <citation type="journal article" date="2016" name="Int. J. Mol. Sci.">
        <title>Comparative genomics of the extreme acidophile Acidithiobacillus thiooxidans reveals intraspecific divergence and niche adaptation.</title>
        <authorList>
            <person name="Zhang X."/>
            <person name="Feng X."/>
            <person name="Tao J."/>
            <person name="Ma L."/>
            <person name="Xiao Y."/>
            <person name="Liang Y."/>
            <person name="Liu X."/>
            <person name="Yin H."/>
        </authorList>
    </citation>
    <scope>NUCLEOTIDE SEQUENCE [LARGE SCALE GENOMIC DNA]</scope>
    <source>
        <strain evidence="6 7">A02</strain>
    </source>
</reference>
<gene>
    <name evidence="6" type="ORF">A6P07_15155</name>
</gene>
<dbReference type="CDD" id="cd07989">
    <property type="entry name" value="LPLAT_AGPAT-like"/>
    <property type="match status" value="1"/>
</dbReference>
<evidence type="ECO:0000259" key="5">
    <source>
        <dbReference type="SMART" id="SM00563"/>
    </source>
</evidence>
<dbReference type="Pfam" id="PF01553">
    <property type="entry name" value="Acyltransferase"/>
    <property type="match status" value="1"/>
</dbReference>
<dbReference type="PANTHER" id="PTHR10434:SF66">
    <property type="entry name" value="PHOSPHOLIPID_GLYCEROL ACYLTRANSFERASE DOMAIN-CONTAINING PROTEIN"/>
    <property type="match status" value="1"/>
</dbReference>
<keyword evidence="4" id="KW-1133">Transmembrane helix</keyword>
<dbReference type="EMBL" id="LWSA01000203">
    <property type="protein sequence ID" value="OCX70173.1"/>
    <property type="molecule type" value="Genomic_DNA"/>
</dbReference>
<keyword evidence="4" id="KW-0472">Membrane</keyword>
<feature type="transmembrane region" description="Helical" evidence="4">
    <location>
        <begin position="20"/>
        <end position="46"/>
    </location>
</feature>
<evidence type="ECO:0000256" key="3">
    <source>
        <dbReference type="ARBA" id="ARBA00023315"/>
    </source>
</evidence>
<comment type="caution">
    <text evidence="6">The sequence shown here is derived from an EMBL/GenBank/DDBJ whole genome shotgun (WGS) entry which is preliminary data.</text>
</comment>
<dbReference type="InterPro" id="IPR002123">
    <property type="entry name" value="Plipid/glycerol_acylTrfase"/>
</dbReference>
<organism evidence="6 7">
    <name type="scientific">Acidithiobacillus thiooxidans</name>
    <name type="common">Thiobacillus thiooxidans</name>
    <dbReference type="NCBI Taxonomy" id="930"/>
    <lineage>
        <taxon>Bacteria</taxon>
        <taxon>Pseudomonadati</taxon>
        <taxon>Pseudomonadota</taxon>
        <taxon>Acidithiobacillia</taxon>
        <taxon>Acidithiobacillales</taxon>
        <taxon>Acidithiobacillaceae</taxon>
        <taxon>Acidithiobacillus</taxon>
    </lineage>
</organism>
<dbReference type="RefSeq" id="WP_024895477.1">
    <property type="nucleotide sequence ID" value="NZ_JAAOMO010000116.1"/>
</dbReference>
<dbReference type="STRING" id="930.GCA_002079865_02515"/>
<dbReference type="GeneID" id="60694686"/>
<accession>A0A1C2JDB2</accession>
<feature type="domain" description="Phospholipid/glycerol acyltransferase" evidence="5">
    <location>
        <begin position="93"/>
        <end position="201"/>
    </location>
</feature>
<dbReference type="AlphaFoldDB" id="A0A1C2JDB2"/>
<name>A0A1C2JDB2_ACITH</name>
<dbReference type="SUPFAM" id="SSF69593">
    <property type="entry name" value="Glycerol-3-phosphate (1)-acyltransferase"/>
    <property type="match status" value="1"/>
</dbReference>
<dbReference type="PANTHER" id="PTHR10434">
    <property type="entry name" value="1-ACYL-SN-GLYCEROL-3-PHOSPHATE ACYLTRANSFERASE"/>
    <property type="match status" value="1"/>
</dbReference>
<keyword evidence="3 6" id="KW-0012">Acyltransferase</keyword>
<comment type="pathway">
    <text evidence="1">Lipid metabolism.</text>
</comment>
<evidence type="ECO:0000313" key="6">
    <source>
        <dbReference type="EMBL" id="OCX70173.1"/>
    </source>
</evidence>
<dbReference type="SMART" id="SM00563">
    <property type="entry name" value="PlsC"/>
    <property type="match status" value="1"/>
</dbReference>
<proteinExistence type="predicted"/>
<evidence type="ECO:0000313" key="7">
    <source>
        <dbReference type="Proteomes" id="UP000094893"/>
    </source>
</evidence>
<evidence type="ECO:0000256" key="4">
    <source>
        <dbReference type="SAM" id="Phobius"/>
    </source>
</evidence>
<dbReference type="Proteomes" id="UP000094893">
    <property type="component" value="Unassembled WGS sequence"/>
</dbReference>
<keyword evidence="4" id="KW-0812">Transmembrane</keyword>
<dbReference type="GO" id="GO:0006654">
    <property type="term" value="P:phosphatidic acid biosynthetic process"/>
    <property type="evidence" value="ECO:0007669"/>
    <property type="project" value="TreeGrafter"/>
</dbReference>
<protein>
    <submittedName>
        <fullName evidence="6">Acyltransferase</fullName>
    </submittedName>
</protein>
<keyword evidence="2 6" id="KW-0808">Transferase</keyword>
<evidence type="ECO:0000256" key="2">
    <source>
        <dbReference type="ARBA" id="ARBA00022679"/>
    </source>
</evidence>
<sequence length="266" mass="29924">MSQIPDAGSPSRFRTLREYLIFYCGLGLLAGISLLWTLLALPLNLILPRKWKTLTGRIIITMGFRMYLWALSSMGACHFNLQALDILQNDSPMIIAPNHPSMLDALMVISRLPNLACILKSDLVNNLFFGAGARLAGYIRNDSLRKMIRLATEDLRGGSHLLLFPEGTRTTRLPIGTVHGSIALIAKEAKVPIQTVFIETDSAFLTKGWSFFRKPSMPIHYRIRLGKRFAPPSDVRGFTVELERYFESAMTEVPFPPLYPTEAERQ</sequence>